<reference evidence="5 6" key="1">
    <citation type="journal article" date="2016" name="Nat. Commun.">
        <title>Thousands of microbial genomes shed light on interconnected biogeochemical processes in an aquifer system.</title>
        <authorList>
            <person name="Anantharaman K."/>
            <person name="Brown C.T."/>
            <person name="Hug L.A."/>
            <person name="Sharon I."/>
            <person name="Castelle C.J."/>
            <person name="Probst A.J."/>
            <person name="Thomas B.C."/>
            <person name="Singh A."/>
            <person name="Wilkins M.J."/>
            <person name="Karaoz U."/>
            <person name="Brodie E.L."/>
            <person name="Williams K.H."/>
            <person name="Hubbard S.S."/>
            <person name="Banfield J.F."/>
        </authorList>
    </citation>
    <scope>NUCLEOTIDE SEQUENCE [LARGE SCALE GENOMIC DNA]</scope>
</reference>
<dbReference type="PANTHER" id="PTHR20842">
    <property type="entry name" value="PROTEASE S51 ALPHA-ASPARTYL DIPEPTIDASE"/>
    <property type="match status" value="1"/>
</dbReference>
<gene>
    <name evidence="5" type="ORF">A2954_01980</name>
</gene>
<evidence type="ECO:0000256" key="4">
    <source>
        <dbReference type="ARBA" id="ARBA00022825"/>
    </source>
</evidence>
<evidence type="ECO:0000256" key="1">
    <source>
        <dbReference type="ARBA" id="ARBA00006534"/>
    </source>
</evidence>
<dbReference type="Pfam" id="PF03575">
    <property type="entry name" value="Peptidase_S51"/>
    <property type="match status" value="1"/>
</dbReference>
<dbReference type="InterPro" id="IPR029062">
    <property type="entry name" value="Class_I_gatase-like"/>
</dbReference>
<dbReference type="InterPro" id="IPR005320">
    <property type="entry name" value="Peptidase_S51"/>
</dbReference>
<proteinExistence type="inferred from homology"/>
<dbReference type="PANTHER" id="PTHR20842:SF0">
    <property type="entry name" value="ALPHA-ASPARTYL DIPEPTIDASE"/>
    <property type="match status" value="1"/>
</dbReference>
<keyword evidence="4" id="KW-0720">Serine protease</keyword>
<accession>A0A1F7I9M0</accession>
<dbReference type="GO" id="GO:0008236">
    <property type="term" value="F:serine-type peptidase activity"/>
    <property type="evidence" value="ECO:0007669"/>
    <property type="project" value="UniProtKB-KW"/>
</dbReference>
<dbReference type="Gene3D" id="3.40.50.880">
    <property type="match status" value="1"/>
</dbReference>
<dbReference type="EMBL" id="MGAG01000030">
    <property type="protein sequence ID" value="OGK40061.1"/>
    <property type="molecule type" value="Genomic_DNA"/>
</dbReference>
<dbReference type="AlphaFoldDB" id="A0A1F7I9M0"/>
<comment type="similarity">
    <text evidence="1">Belongs to the peptidase S51 family.</text>
</comment>
<evidence type="ECO:0000313" key="6">
    <source>
        <dbReference type="Proteomes" id="UP000177698"/>
    </source>
</evidence>
<protein>
    <recommendedName>
        <fullName evidence="7">Peptidase S51</fullName>
    </recommendedName>
</protein>
<name>A0A1F7I9M0_9BACT</name>
<dbReference type="SUPFAM" id="SSF52317">
    <property type="entry name" value="Class I glutamine amidotransferase-like"/>
    <property type="match status" value="1"/>
</dbReference>
<sequence length="218" mass="24429">MKLFLTSSGVTNKTLEKSLLNLLNKPFSKCSLTFIPTAANVEKGDKSWLINDLNNFRILNFKSIDIVDISAVSKDRWLSSLKVANIIVVGGGNTKYLLDWIRKSKLANHIPELIKNKVYVGISAGSMVTAKTVSLSRSNILHFEKTGKFDSWKGLGFVDFEIRPHLNSDYFPNVRIPYLTELAKNNPATFYAIDDNTAVQVVDGKVSIITEGKWQKFN</sequence>
<dbReference type="STRING" id="1802056.A2954_01980"/>
<evidence type="ECO:0000313" key="5">
    <source>
        <dbReference type="EMBL" id="OGK40061.1"/>
    </source>
</evidence>
<keyword evidence="3" id="KW-0378">Hydrolase</keyword>
<dbReference type="Proteomes" id="UP000177698">
    <property type="component" value="Unassembled WGS sequence"/>
</dbReference>
<evidence type="ECO:0008006" key="7">
    <source>
        <dbReference type="Google" id="ProtNLM"/>
    </source>
</evidence>
<keyword evidence="2" id="KW-0645">Protease</keyword>
<organism evidence="5 6">
    <name type="scientific">Candidatus Roizmanbacteria bacterium RIFCSPLOWO2_01_FULL_37_12</name>
    <dbReference type="NCBI Taxonomy" id="1802056"/>
    <lineage>
        <taxon>Bacteria</taxon>
        <taxon>Candidatus Roizmaniibacteriota</taxon>
    </lineage>
</organism>
<evidence type="ECO:0000256" key="3">
    <source>
        <dbReference type="ARBA" id="ARBA00022801"/>
    </source>
</evidence>
<evidence type="ECO:0000256" key="2">
    <source>
        <dbReference type="ARBA" id="ARBA00022670"/>
    </source>
</evidence>
<comment type="caution">
    <text evidence="5">The sequence shown here is derived from an EMBL/GenBank/DDBJ whole genome shotgun (WGS) entry which is preliminary data.</text>
</comment>
<dbReference type="GO" id="GO:0006508">
    <property type="term" value="P:proteolysis"/>
    <property type="evidence" value="ECO:0007669"/>
    <property type="project" value="UniProtKB-KW"/>
</dbReference>